<evidence type="ECO:0000256" key="1">
    <source>
        <dbReference type="ARBA" id="ARBA00022649"/>
    </source>
</evidence>
<dbReference type="SUPFAM" id="SSF47598">
    <property type="entry name" value="Ribbon-helix-helix"/>
    <property type="match status" value="1"/>
</dbReference>
<dbReference type="PANTHER" id="PTHR35401:SF2">
    <property type="entry name" value="ABC-TYPE TRANSPORT SYSTEM"/>
    <property type="match status" value="1"/>
</dbReference>
<dbReference type="PANTHER" id="PTHR35401">
    <property type="entry name" value="COPG FAMILY HELIX-TURN-HELIX PROTEIN-RELATED-RELATED"/>
    <property type="match status" value="1"/>
</dbReference>
<evidence type="ECO:0000313" key="4">
    <source>
        <dbReference type="EMBL" id="RKP43425.1"/>
    </source>
</evidence>
<dbReference type="InterPro" id="IPR010985">
    <property type="entry name" value="Ribbon_hlx_hlx"/>
</dbReference>
<dbReference type="Pfam" id="PF08681">
    <property type="entry name" value="TacA1"/>
    <property type="match status" value="1"/>
</dbReference>
<dbReference type="OrthoDB" id="5297731at2"/>
<evidence type="ECO:0000313" key="5">
    <source>
        <dbReference type="Proteomes" id="UP000280434"/>
    </source>
</evidence>
<dbReference type="Gene3D" id="1.20.890.30">
    <property type="entry name" value="VCA0319-like"/>
    <property type="match status" value="1"/>
</dbReference>
<reference evidence="4 5" key="1">
    <citation type="submission" date="2018-10" db="EMBL/GenBank/DDBJ databases">
        <title>Paraburkholderia sp. 7MK8-2, isolated from soil.</title>
        <authorList>
            <person name="Gao Z.-H."/>
            <person name="Qiu L.-H."/>
        </authorList>
    </citation>
    <scope>NUCLEOTIDE SEQUENCE [LARGE SCALE GENOMIC DNA]</scope>
    <source>
        <strain evidence="4 5">7MK8-2</strain>
    </source>
</reference>
<protein>
    <submittedName>
        <fullName evidence="4">DUF1778 domain-containing protein</fullName>
    </submittedName>
</protein>
<dbReference type="Gene3D" id="1.10.1220.10">
    <property type="entry name" value="Met repressor-like"/>
    <property type="match status" value="1"/>
</dbReference>
<keyword evidence="1" id="KW-1277">Toxin-antitoxin system</keyword>
<dbReference type="AlphaFoldDB" id="A0A494WY07"/>
<comment type="similarity">
    <text evidence="2">Belongs to the TacA antitoxin family.</text>
</comment>
<name>A0A494WY07_9BURK</name>
<comment type="caution">
    <text evidence="4">The sequence shown here is derived from an EMBL/GenBank/DDBJ whole genome shotgun (WGS) entry which is preliminary data.</text>
</comment>
<feature type="region of interest" description="Disordered" evidence="3">
    <location>
        <begin position="82"/>
        <end position="118"/>
    </location>
</feature>
<gene>
    <name evidence="4" type="ORF">D7S89_26120</name>
</gene>
<organism evidence="4 5">
    <name type="scientific">Trinickia fusca</name>
    <dbReference type="NCBI Taxonomy" id="2419777"/>
    <lineage>
        <taxon>Bacteria</taxon>
        <taxon>Pseudomonadati</taxon>
        <taxon>Pseudomonadota</taxon>
        <taxon>Betaproteobacteria</taxon>
        <taxon>Burkholderiales</taxon>
        <taxon>Burkholderiaceae</taxon>
        <taxon>Trinickia</taxon>
    </lineage>
</organism>
<sequence length="118" mass="13210">MAMKHGSDTSDSPGRGRITARLSAEKQELLQLAAELSGSTLNQFVVQSALRAAEQVIQQEEVIRSIRLTMAESKRFFESLDQPAAPNEALQRAMERFRKKKSGSRNSKSGTERRPRHV</sequence>
<dbReference type="Proteomes" id="UP000280434">
    <property type="component" value="Unassembled WGS sequence"/>
</dbReference>
<dbReference type="InterPro" id="IPR013321">
    <property type="entry name" value="Arc_rbn_hlx_hlx"/>
</dbReference>
<proteinExistence type="inferred from homology"/>
<evidence type="ECO:0000256" key="3">
    <source>
        <dbReference type="SAM" id="MobiDB-lite"/>
    </source>
</evidence>
<evidence type="ECO:0000256" key="2">
    <source>
        <dbReference type="ARBA" id="ARBA00049988"/>
    </source>
</evidence>
<accession>A0A494WY07</accession>
<dbReference type="GO" id="GO:0006355">
    <property type="term" value="P:regulation of DNA-templated transcription"/>
    <property type="evidence" value="ECO:0007669"/>
    <property type="project" value="InterPro"/>
</dbReference>
<dbReference type="InterPro" id="IPR014795">
    <property type="entry name" value="TacA_1-like"/>
</dbReference>
<keyword evidence="5" id="KW-1185">Reference proteome</keyword>
<dbReference type="EMBL" id="RBZV01000021">
    <property type="protein sequence ID" value="RKP43425.1"/>
    <property type="molecule type" value="Genomic_DNA"/>
</dbReference>
<dbReference type="RefSeq" id="WP_121281772.1">
    <property type="nucleotide sequence ID" value="NZ_RBZV01000021.1"/>
</dbReference>